<evidence type="ECO:0000313" key="28">
    <source>
        <dbReference type="EMBL" id="CAL4993401.1"/>
    </source>
</evidence>
<dbReference type="EC" id="2.7.11.1" evidence="4"/>
<dbReference type="Gene3D" id="3.80.10.10">
    <property type="entry name" value="Ribonuclease Inhibitor"/>
    <property type="match status" value="4"/>
</dbReference>
<dbReference type="InterPro" id="IPR013210">
    <property type="entry name" value="LRR_N_plant-typ"/>
</dbReference>
<dbReference type="PANTHER" id="PTHR48056">
    <property type="entry name" value="LRR RECEPTOR-LIKE SERINE/THREONINE-PROTEIN KINASE-RELATED"/>
    <property type="match status" value="1"/>
</dbReference>
<dbReference type="GO" id="GO:0005524">
    <property type="term" value="F:ATP binding"/>
    <property type="evidence" value="ECO:0007669"/>
    <property type="project" value="UniProtKB-UniRule"/>
</dbReference>
<keyword evidence="16 26" id="KW-1133">Transmembrane helix</keyword>
<comment type="catalytic activity">
    <reaction evidence="21">
        <text>L-seryl-[protein] + ATP = O-phospho-L-seryl-[protein] + ADP + H(+)</text>
        <dbReference type="Rhea" id="RHEA:17989"/>
        <dbReference type="Rhea" id="RHEA-COMP:9863"/>
        <dbReference type="Rhea" id="RHEA-COMP:11604"/>
        <dbReference type="ChEBI" id="CHEBI:15378"/>
        <dbReference type="ChEBI" id="CHEBI:29999"/>
        <dbReference type="ChEBI" id="CHEBI:30616"/>
        <dbReference type="ChEBI" id="CHEBI:83421"/>
        <dbReference type="ChEBI" id="CHEBI:456216"/>
        <dbReference type="EC" id="2.7.11.1"/>
    </reaction>
</comment>
<keyword evidence="10 26" id="KW-0812">Transmembrane</keyword>
<dbReference type="GO" id="GO:0004674">
    <property type="term" value="F:protein serine/threonine kinase activity"/>
    <property type="evidence" value="ECO:0007669"/>
    <property type="project" value="UniProtKB-KW"/>
</dbReference>
<dbReference type="Proteomes" id="UP001497457">
    <property type="component" value="Chromosome 24b"/>
</dbReference>
<dbReference type="InterPro" id="IPR011009">
    <property type="entry name" value="Kinase-like_dom_sf"/>
</dbReference>
<keyword evidence="29" id="KW-1185">Reference proteome</keyword>
<dbReference type="InterPro" id="IPR001611">
    <property type="entry name" value="Leu-rich_rpt"/>
</dbReference>
<evidence type="ECO:0000256" key="19">
    <source>
        <dbReference type="ARBA" id="ARBA00023180"/>
    </source>
</evidence>
<accession>A0ABC9B715</accession>
<name>A0ABC9B715_9POAL</name>
<comment type="catalytic activity">
    <reaction evidence="20">
        <text>L-threonyl-[protein] + ATP = O-phospho-L-threonyl-[protein] + ADP + H(+)</text>
        <dbReference type="Rhea" id="RHEA:46608"/>
        <dbReference type="Rhea" id="RHEA-COMP:11060"/>
        <dbReference type="Rhea" id="RHEA-COMP:11605"/>
        <dbReference type="ChEBI" id="CHEBI:15378"/>
        <dbReference type="ChEBI" id="CHEBI:30013"/>
        <dbReference type="ChEBI" id="CHEBI:30616"/>
        <dbReference type="ChEBI" id="CHEBI:61977"/>
        <dbReference type="ChEBI" id="CHEBI:456216"/>
        <dbReference type="EC" id="2.7.11.1"/>
    </reaction>
</comment>
<dbReference type="Pfam" id="PF00069">
    <property type="entry name" value="Pkinase"/>
    <property type="match status" value="1"/>
</dbReference>
<dbReference type="SMART" id="SM00369">
    <property type="entry name" value="LRR_TYP"/>
    <property type="match status" value="7"/>
</dbReference>
<keyword evidence="15 25" id="KW-0067">ATP-binding</keyword>
<evidence type="ECO:0000256" key="23">
    <source>
        <dbReference type="ARBA" id="ARBA00056628"/>
    </source>
</evidence>
<dbReference type="PROSITE" id="PS00108">
    <property type="entry name" value="PROTEIN_KINASE_ST"/>
    <property type="match status" value="1"/>
</dbReference>
<keyword evidence="17 26" id="KW-0472">Membrane</keyword>
<dbReference type="InterPro" id="IPR050647">
    <property type="entry name" value="Plant_LRR-RLKs"/>
</dbReference>
<evidence type="ECO:0000256" key="4">
    <source>
        <dbReference type="ARBA" id="ARBA00012513"/>
    </source>
</evidence>
<evidence type="ECO:0000256" key="16">
    <source>
        <dbReference type="ARBA" id="ARBA00022989"/>
    </source>
</evidence>
<keyword evidence="11" id="KW-0732">Signal</keyword>
<dbReference type="InterPro" id="IPR003591">
    <property type="entry name" value="Leu-rich_rpt_typical-subtyp"/>
</dbReference>
<evidence type="ECO:0000256" key="12">
    <source>
        <dbReference type="ARBA" id="ARBA00022737"/>
    </source>
</evidence>
<organism evidence="28 29">
    <name type="scientific">Urochloa decumbens</name>
    <dbReference type="NCBI Taxonomy" id="240449"/>
    <lineage>
        <taxon>Eukaryota</taxon>
        <taxon>Viridiplantae</taxon>
        <taxon>Streptophyta</taxon>
        <taxon>Embryophyta</taxon>
        <taxon>Tracheophyta</taxon>
        <taxon>Spermatophyta</taxon>
        <taxon>Magnoliopsida</taxon>
        <taxon>Liliopsida</taxon>
        <taxon>Poales</taxon>
        <taxon>Poaceae</taxon>
        <taxon>PACMAD clade</taxon>
        <taxon>Panicoideae</taxon>
        <taxon>Panicodae</taxon>
        <taxon>Paniceae</taxon>
        <taxon>Melinidinae</taxon>
        <taxon>Urochloa</taxon>
    </lineage>
</organism>
<dbReference type="InterPro" id="IPR000719">
    <property type="entry name" value="Prot_kinase_dom"/>
</dbReference>
<dbReference type="Pfam" id="PF13855">
    <property type="entry name" value="LRR_8"/>
    <property type="match status" value="2"/>
</dbReference>
<dbReference type="SUPFAM" id="SSF52058">
    <property type="entry name" value="L domain-like"/>
    <property type="match status" value="3"/>
</dbReference>
<evidence type="ECO:0000256" key="9">
    <source>
        <dbReference type="ARBA" id="ARBA00022679"/>
    </source>
</evidence>
<evidence type="ECO:0000313" key="29">
    <source>
        <dbReference type="Proteomes" id="UP001497457"/>
    </source>
</evidence>
<evidence type="ECO:0000256" key="13">
    <source>
        <dbReference type="ARBA" id="ARBA00022741"/>
    </source>
</evidence>
<comment type="function">
    <text evidence="23">The processed protein kinase Xa21 chain released by protein cleavage after X.oryzae pv. oryzae protein Ax21 detection translocates into the nucleus where it can bind and regulate WRKY62, a transcription factor. Confers resistance to the bacterial pathogen X.oryzae pv. oryzae (Xoo).</text>
</comment>
<dbReference type="PROSITE" id="PS50011">
    <property type="entry name" value="PROTEIN_KINASE_DOM"/>
    <property type="match status" value="1"/>
</dbReference>
<protein>
    <recommendedName>
        <fullName evidence="24">Receptor kinase-like protein Xa21</fullName>
        <ecNumber evidence="4">2.7.11.1</ecNumber>
    </recommendedName>
</protein>
<evidence type="ECO:0000256" key="17">
    <source>
        <dbReference type="ARBA" id="ARBA00023136"/>
    </source>
</evidence>
<keyword evidence="6" id="KW-0723">Serine/threonine-protein kinase</keyword>
<keyword evidence="14" id="KW-0418">Kinase</keyword>
<feature type="transmembrane region" description="Helical" evidence="26">
    <location>
        <begin position="771"/>
        <end position="793"/>
    </location>
</feature>
<evidence type="ECO:0000256" key="25">
    <source>
        <dbReference type="PROSITE-ProRule" id="PRU10141"/>
    </source>
</evidence>
<keyword evidence="9" id="KW-0808">Transferase</keyword>
<dbReference type="FunFam" id="3.80.10.10:FF:001158">
    <property type="entry name" value="Leucine-rich repeat protein kinase family protein"/>
    <property type="match status" value="1"/>
</dbReference>
<dbReference type="PROSITE" id="PS00107">
    <property type="entry name" value="PROTEIN_KINASE_ATP"/>
    <property type="match status" value="1"/>
</dbReference>
<evidence type="ECO:0000256" key="15">
    <source>
        <dbReference type="ARBA" id="ARBA00022840"/>
    </source>
</evidence>
<dbReference type="FunFam" id="3.30.200.20:FF:000432">
    <property type="entry name" value="LRR receptor-like serine/threonine-protein kinase EFR"/>
    <property type="match status" value="1"/>
</dbReference>
<evidence type="ECO:0000256" key="1">
    <source>
        <dbReference type="ARBA" id="ARBA00004251"/>
    </source>
</evidence>
<dbReference type="PANTHER" id="PTHR48056:SF83">
    <property type="entry name" value="LRR RECEPTOR-LIKE SERINE_THREONINE-PROTEIN KINASE FLS2"/>
    <property type="match status" value="1"/>
</dbReference>
<dbReference type="Gene3D" id="3.30.200.20">
    <property type="entry name" value="Phosphorylase Kinase, domain 1"/>
    <property type="match status" value="1"/>
</dbReference>
<evidence type="ECO:0000256" key="8">
    <source>
        <dbReference type="ARBA" id="ARBA00022614"/>
    </source>
</evidence>
<comment type="subcellular location">
    <subcellularLocation>
        <location evidence="1">Cell membrane</location>
        <topology evidence="1">Single-pass type I membrane protein</topology>
    </subcellularLocation>
    <subcellularLocation>
        <location evidence="2">Endoplasmic reticulum membrane</location>
        <topology evidence="2">Single-pass membrane protein</topology>
    </subcellularLocation>
</comment>
<evidence type="ECO:0000256" key="21">
    <source>
        <dbReference type="ARBA" id="ARBA00048679"/>
    </source>
</evidence>
<dbReference type="AlphaFoldDB" id="A0ABC9B715"/>
<evidence type="ECO:0000256" key="24">
    <source>
        <dbReference type="ARBA" id="ARBA00072040"/>
    </source>
</evidence>
<comment type="function">
    <text evidence="22">Receptor kinase that detects X.oryzae pv. oryzae protein Ax21 to promote innate immunity. Following X.oryzae pv. oryzae protein Ax21 detection, undergoes cleavage, releasing the processed protein kinase Xa21 chain.</text>
</comment>
<keyword evidence="7" id="KW-0597">Phosphoprotein</keyword>
<dbReference type="Pfam" id="PF08263">
    <property type="entry name" value="LRRNT_2"/>
    <property type="match status" value="1"/>
</dbReference>
<sequence>MFLKLVSGNIVSEKKHNMSDRQTKYLPYCGTRRPPWLLLLVALSTLSCFAIFPPAAAASSNTDFQTLLCLKLHLSNPASLLASWNQNDSVSFCRWPGVTCSKTNTARVVALDLESSGLNGQIPPCIVNLTLLTRIHFPGNQLSGQIPPELGQLSRLSYLNLSSNSFTGSIPNTLSSTYLQVIDLGSNKLSGAIPEELGMLRNLSALYLPRNSLTGNIPLSLGSSPSLVSVVLANNTLTGPIPSALANSSSLQVLNLVVNNLGGSIPPALFNSTSLRRINLGWNNFTGSIPGVSNVNSPLQYLTLSVNGLAGTIPSSLGNFSSLRKLLLAANHLHGSIPVSISRIPNLEVLDISYNNFQGTVEPSVFNISSLMYLTMGVNSFTDVLPFNIGYTLPSIQTLILQESNFGGKIPASLANATNLESINLGSNAFHGVIPSFGSLYKLNQLILASNQLEAGDWSFLSSLENCTQLEVLSLATNVLQGSLPGSVGSLANTLNALWLFANKISGSIPPEIGNLTNLMWLRMEQNYFVGNLPSTIGNLANLSYLSLSQNNLSGQIPLSIGKLGQLNKLFLQDNKLSGVIPRELGDCKNLITLDLSHNAMNGSIPRELFSLNSLTEGFDLSHNQLSGEIPQEIGRLINIGPLNFSNNLLSGHIPVTLGSCVRLVSLHLEGNYLNGRIPDSFINLGGVSEIDLSRNNLTGEIPNFFESFKSLKVLNLSFNNLEGQMPEGGIFQNSSEVLVQGNSMLCSSSPMLQLPLCVASSRHHRSSHNLMITGISVALVLVFVSCVGFFLLMKRRKNYSKRSEHPLFTEMMNLSYADLVKATNGFSSDNFVGSGTYGSVYKGVLESEESGIVAIKVFKLDELGATKSFVAECEAFRNTRHRSLIKVISACSTWDNKGNDFKALIIEYMANGTLESWIYSETRQPLSLGSRVTIAVDIAAALDYLHNRCMPPIVHCDLKPSNVLLDDMMGARLSDFGLAKFLQSHNSSSITSSTSLVGPRGSIGYIAPEYGTGSKISTEGDVYSYGIIILEMLTGKRPTDELFNNGLSLQKFVGNAFPQKIREILDPNIIPKFGSEDVNNNLDHEKLETMGNCIMQLVKLGLSCSVQAPKDRPTILEVYAEISTIKRTFSALLCDEE</sequence>
<proteinExistence type="inferred from homology"/>
<dbReference type="FunFam" id="3.80.10.10:FF:000288">
    <property type="entry name" value="LRR receptor-like serine/threonine-protein kinase EFR"/>
    <property type="match status" value="1"/>
</dbReference>
<dbReference type="FunFam" id="3.80.10.10:FF:000275">
    <property type="entry name" value="Leucine-rich repeat receptor-like protein kinase"/>
    <property type="match status" value="1"/>
</dbReference>
<keyword evidence="13 25" id="KW-0547">Nucleotide-binding</keyword>
<comment type="similarity">
    <text evidence="3">Belongs to the protein kinase superfamily. Ser/Thr protein kinase family.</text>
</comment>
<evidence type="ECO:0000256" key="18">
    <source>
        <dbReference type="ARBA" id="ARBA00023170"/>
    </source>
</evidence>
<evidence type="ECO:0000256" key="26">
    <source>
        <dbReference type="SAM" id="Phobius"/>
    </source>
</evidence>
<evidence type="ECO:0000256" key="10">
    <source>
        <dbReference type="ARBA" id="ARBA00022692"/>
    </source>
</evidence>
<dbReference type="SMART" id="SM00220">
    <property type="entry name" value="S_TKc"/>
    <property type="match status" value="1"/>
</dbReference>
<dbReference type="EMBL" id="OZ075134">
    <property type="protein sequence ID" value="CAL4993401.1"/>
    <property type="molecule type" value="Genomic_DNA"/>
</dbReference>
<evidence type="ECO:0000256" key="22">
    <source>
        <dbReference type="ARBA" id="ARBA00054320"/>
    </source>
</evidence>
<keyword evidence="5" id="KW-1003">Cell membrane</keyword>
<evidence type="ECO:0000256" key="3">
    <source>
        <dbReference type="ARBA" id="ARBA00008684"/>
    </source>
</evidence>
<keyword evidence="12" id="KW-0677">Repeat</keyword>
<evidence type="ECO:0000259" key="27">
    <source>
        <dbReference type="PROSITE" id="PS50011"/>
    </source>
</evidence>
<dbReference type="Gene3D" id="1.10.510.10">
    <property type="entry name" value="Transferase(Phosphotransferase) domain 1"/>
    <property type="match status" value="1"/>
</dbReference>
<evidence type="ECO:0000256" key="7">
    <source>
        <dbReference type="ARBA" id="ARBA00022553"/>
    </source>
</evidence>
<reference evidence="28 29" key="2">
    <citation type="submission" date="2024-10" db="EMBL/GenBank/DDBJ databases">
        <authorList>
            <person name="Ryan C."/>
        </authorList>
    </citation>
    <scope>NUCLEOTIDE SEQUENCE [LARGE SCALE GENOMIC DNA]</scope>
</reference>
<feature type="domain" description="Protein kinase" evidence="27">
    <location>
        <begin position="827"/>
        <end position="1126"/>
    </location>
</feature>
<evidence type="ECO:0000256" key="20">
    <source>
        <dbReference type="ARBA" id="ARBA00047899"/>
    </source>
</evidence>
<evidence type="ECO:0000256" key="6">
    <source>
        <dbReference type="ARBA" id="ARBA00022527"/>
    </source>
</evidence>
<dbReference type="InterPro" id="IPR032675">
    <property type="entry name" value="LRR_dom_sf"/>
</dbReference>
<evidence type="ECO:0000256" key="5">
    <source>
        <dbReference type="ARBA" id="ARBA00022475"/>
    </source>
</evidence>
<keyword evidence="18" id="KW-0675">Receptor</keyword>
<evidence type="ECO:0000256" key="14">
    <source>
        <dbReference type="ARBA" id="ARBA00022777"/>
    </source>
</evidence>
<dbReference type="Pfam" id="PF00560">
    <property type="entry name" value="LRR_1"/>
    <property type="match status" value="5"/>
</dbReference>
<keyword evidence="8" id="KW-0433">Leucine-rich repeat</keyword>
<dbReference type="GO" id="GO:0005789">
    <property type="term" value="C:endoplasmic reticulum membrane"/>
    <property type="evidence" value="ECO:0007669"/>
    <property type="project" value="UniProtKB-SubCell"/>
</dbReference>
<dbReference type="InterPro" id="IPR017441">
    <property type="entry name" value="Protein_kinase_ATP_BS"/>
</dbReference>
<dbReference type="InterPro" id="IPR008271">
    <property type="entry name" value="Ser/Thr_kinase_AS"/>
</dbReference>
<dbReference type="FunFam" id="1.10.510.10:FF:000358">
    <property type="entry name" value="Putative leucine-rich repeat receptor-like serine/threonine-protein kinase"/>
    <property type="match status" value="1"/>
</dbReference>
<dbReference type="SUPFAM" id="SSF56112">
    <property type="entry name" value="Protein kinase-like (PK-like)"/>
    <property type="match status" value="1"/>
</dbReference>
<keyword evidence="19" id="KW-0325">Glycoprotein</keyword>
<evidence type="ECO:0000256" key="2">
    <source>
        <dbReference type="ARBA" id="ARBA00004389"/>
    </source>
</evidence>
<dbReference type="GO" id="GO:0005886">
    <property type="term" value="C:plasma membrane"/>
    <property type="evidence" value="ECO:0007669"/>
    <property type="project" value="UniProtKB-SubCell"/>
</dbReference>
<reference evidence="29" key="1">
    <citation type="submission" date="2024-06" db="EMBL/GenBank/DDBJ databases">
        <authorList>
            <person name="Ryan C."/>
        </authorList>
    </citation>
    <scope>NUCLEOTIDE SEQUENCE [LARGE SCALE GENOMIC DNA]</scope>
</reference>
<evidence type="ECO:0000256" key="11">
    <source>
        <dbReference type="ARBA" id="ARBA00022729"/>
    </source>
</evidence>
<gene>
    <name evidence="28" type="ORF">URODEC1_LOCUS61518</name>
</gene>
<feature type="binding site" evidence="25">
    <location>
        <position position="857"/>
    </location>
    <ligand>
        <name>ATP</name>
        <dbReference type="ChEBI" id="CHEBI:30616"/>
    </ligand>
</feature>